<proteinExistence type="predicted"/>
<dbReference type="PANTHER" id="PTHR33371:SF4">
    <property type="entry name" value="INTERMEMBRANE PHOSPHOLIPID TRANSPORT SYSTEM BINDING PROTEIN MLAD"/>
    <property type="match status" value="1"/>
</dbReference>
<dbReference type="AlphaFoldDB" id="A0A5C1QIG1"/>
<organism evidence="3 4">
    <name type="scientific">Oceanispirochaeta crateris</name>
    <dbReference type="NCBI Taxonomy" id="2518645"/>
    <lineage>
        <taxon>Bacteria</taxon>
        <taxon>Pseudomonadati</taxon>
        <taxon>Spirochaetota</taxon>
        <taxon>Spirochaetia</taxon>
        <taxon>Spirochaetales</taxon>
        <taxon>Spirochaetaceae</taxon>
        <taxon>Oceanispirochaeta</taxon>
    </lineage>
</organism>
<feature type="domain" description="Mce/MlaD" evidence="2">
    <location>
        <begin position="40"/>
        <end position="107"/>
    </location>
</feature>
<gene>
    <name evidence="3" type="ORF">EXM22_04965</name>
</gene>
<keyword evidence="4" id="KW-1185">Reference proteome</keyword>
<dbReference type="KEGG" id="ock:EXM22_04965"/>
<accession>A0A5C1QIG1</accession>
<evidence type="ECO:0000313" key="4">
    <source>
        <dbReference type="Proteomes" id="UP000324209"/>
    </source>
</evidence>
<feature type="transmembrane region" description="Helical" evidence="1">
    <location>
        <begin position="12"/>
        <end position="32"/>
    </location>
</feature>
<keyword evidence="1" id="KW-1133">Transmembrane helix</keyword>
<dbReference type="OrthoDB" id="367343at2"/>
<evidence type="ECO:0000313" key="3">
    <source>
        <dbReference type="EMBL" id="QEN07371.1"/>
    </source>
</evidence>
<dbReference type="PANTHER" id="PTHR33371">
    <property type="entry name" value="INTERMEMBRANE PHOSPHOLIPID TRANSPORT SYSTEM BINDING PROTEIN MLAD-RELATED"/>
    <property type="match status" value="1"/>
</dbReference>
<dbReference type="Pfam" id="PF02470">
    <property type="entry name" value="MlaD"/>
    <property type="match status" value="1"/>
</dbReference>
<dbReference type="InterPro" id="IPR003399">
    <property type="entry name" value="Mce/MlaD"/>
</dbReference>
<dbReference type="Proteomes" id="UP000324209">
    <property type="component" value="Chromosome"/>
</dbReference>
<name>A0A5C1QIG1_9SPIO</name>
<dbReference type="RefSeq" id="WP_149485452.1">
    <property type="nucleotide sequence ID" value="NZ_CP036150.1"/>
</dbReference>
<dbReference type="EMBL" id="CP036150">
    <property type="protein sequence ID" value="QEN07371.1"/>
    <property type="molecule type" value="Genomic_DNA"/>
</dbReference>
<sequence>MKFGFRHADKFVGLFILVAVVFISSSLIVTSINRRWFARDYEYYSRFFSATGLSVGMPLKLRGFEIGKIKRITLNDQNKVDVTLIIYDTYIDKVTKDSVLELASNPLGLGGGLNFYPGLAYEELLEEFSYIPSNQSREGKELLTSGKADIPGGEDAISAIMENINPILSGVDNMILSMTGILEQIESALAGNQSGPLGGMLVNLEGTTEEINTILPAVESILIEVQKMTSSLSILMSSLEDPTGMVPKLLDPSGSFDTILNDNNQLYDHIDGILGEIHTNLANLSSMTNDLKGITPELNSVLDETTGAIREGKKVLEGLSNNPLLRKGITEETEASYEHGTLRDEEF</sequence>
<dbReference type="InterPro" id="IPR052336">
    <property type="entry name" value="MlaD_Phospholipid_Transporter"/>
</dbReference>
<reference evidence="3 4" key="1">
    <citation type="submission" date="2019-02" db="EMBL/GenBank/DDBJ databases">
        <title>Complete Genome Sequence and Methylome Analysis of free living Spirochaetas.</title>
        <authorList>
            <person name="Fomenkov A."/>
            <person name="Dubinina G."/>
            <person name="Leshcheva N."/>
            <person name="Mikheeva N."/>
            <person name="Grabovich M."/>
            <person name="Vincze T."/>
            <person name="Roberts R.J."/>
        </authorList>
    </citation>
    <scope>NUCLEOTIDE SEQUENCE [LARGE SCALE GENOMIC DNA]</scope>
    <source>
        <strain evidence="3 4">K2</strain>
    </source>
</reference>
<protein>
    <submittedName>
        <fullName evidence="3">MCE family protein</fullName>
    </submittedName>
</protein>
<keyword evidence="1" id="KW-0812">Transmembrane</keyword>
<keyword evidence="1" id="KW-0472">Membrane</keyword>
<evidence type="ECO:0000256" key="1">
    <source>
        <dbReference type="SAM" id="Phobius"/>
    </source>
</evidence>
<evidence type="ECO:0000259" key="2">
    <source>
        <dbReference type="Pfam" id="PF02470"/>
    </source>
</evidence>